<feature type="transmembrane region" description="Helical" evidence="1">
    <location>
        <begin position="318"/>
        <end position="337"/>
    </location>
</feature>
<evidence type="ECO:0000313" key="2">
    <source>
        <dbReference type="EMBL" id="SFJ82120.1"/>
    </source>
</evidence>
<reference evidence="2 3" key="1">
    <citation type="submission" date="2016-10" db="EMBL/GenBank/DDBJ databases">
        <authorList>
            <person name="de Groot N.N."/>
        </authorList>
    </citation>
    <scope>NUCLEOTIDE SEQUENCE [LARGE SCALE GENOMIC DNA]</scope>
    <source>
        <strain evidence="2 3">LMG 23650</strain>
    </source>
</reference>
<keyword evidence="1" id="KW-0472">Membrane</keyword>
<proteinExistence type="predicted"/>
<dbReference type="RefSeq" id="WP_091019078.1">
    <property type="nucleotide sequence ID" value="NZ_CP041745.1"/>
</dbReference>
<dbReference type="Proteomes" id="UP000199548">
    <property type="component" value="Unassembled WGS sequence"/>
</dbReference>
<accession>A0A1I3UGF6</accession>
<gene>
    <name evidence="2" type="ORF">SAMN05192543_111183</name>
</gene>
<keyword evidence="1" id="KW-1133">Transmembrane helix</keyword>
<keyword evidence="1" id="KW-0812">Transmembrane</keyword>
<dbReference type="OrthoDB" id="9089185at2"/>
<dbReference type="EMBL" id="FOQU01000011">
    <property type="protein sequence ID" value="SFJ82120.1"/>
    <property type="molecule type" value="Genomic_DNA"/>
</dbReference>
<dbReference type="AlphaFoldDB" id="A0A1I3UGF6"/>
<evidence type="ECO:0000256" key="1">
    <source>
        <dbReference type="SAM" id="Phobius"/>
    </source>
</evidence>
<sequence length="359" mass="37337">MSDTDFFVCSADNPSPLIGLPGQLGPSFIPGLGASSCAGSDVMPVLVDMGGLYPADSVSVCRYLIAELKYDDTLTPEERASDFLKLQRALREVEDTLGKTEFGQLYKEAQSVPGLTGDILNAFYAPSNISATTATGAGAVASLIQKAKTSDLLDIPEPARQKLLQWARKGGNQGIKSAQKKLGGMLKLVQVDGKWAFEIPAGKQAAGYVIRGRAAANVVRIPAYRQAALEALEARNALSLEGFGRTIGGRVTGVGVGGLLALGPQAIFDAIDADNLHQFASLEAHNQPANAAGWLAGWGAGAILPGAVALVVGAPVEVPVLAVLAVGFGVGLAVQVFTSRHFGKAIGDSWDKLAAGHYW</sequence>
<keyword evidence="3" id="KW-1185">Reference proteome</keyword>
<feature type="transmembrane region" description="Helical" evidence="1">
    <location>
        <begin position="291"/>
        <end position="312"/>
    </location>
</feature>
<dbReference type="STRING" id="420953.SAMN05192543_111183"/>
<name>A0A1I3UGF6_9BURK</name>
<protein>
    <submittedName>
        <fullName evidence="2">Uncharacterized protein</fullName>
    </submittedName>
</protein>
<organism evidence="2 3">
    <name type="scientific">Paraburkholderia megapolitana</name>
    <dbReference type="NCBI Taxonomy" id="420953"/>
    <lineage>
        <taxon>Bacteria</taxon>
        <taxon>Pseudomonadati</taxon>
        <taxon>Pseudomonadota</taxon>
        <taxon>Betaproteobacteria</taxon>
        <taxon>Burkholderiales</taxon>
        <taxon>Burkholderiaceae</taxon>
        <taxon>Paraburkholderia</taxon>
    </lineage>
</organism>
<evidence type="ECO:0000313" key="3">
    <source>
        <dbReference type="Proteomes" id="UP000199548"/>
    </source>
</evidence>